<keyword evidence="1" id="KW-0472">Membrane</keyword>
<sequence>MPLVAFPQIDITIASWFYDPVRQIFPARVAPFPEWVRRDMPAVLFMVPVLMVVAWLAGEVLRRPLLGVTRRVVLYVLLSLAVGPGLVVNVVLKDNWGRPRPSTIQEFGGPNTYVRPLVPSTQCDENCSFASGHGALGFWPVALALLARGRWRRPALAAAGAFGIMVGTVRVIQGGHFLSDVVASAFITIGISVVLYKWLIEPGKAPSSKNNRPNSPDSA</sequence>
<keyword evidence="1" id="KW-0812">Transmembrane</keyword>
<dbReference type="InterPro" id="IPR000326">
    <property type="entry name" value="PAP2/HPO"/>
</dbReference>
<dbReference type="SMART" id="SM00014">
    <property type="entry name" value="acidPPc"/>
    <property type="match status" value="1"/>
</dbReference>
<evidence type="ECO:0000256" key="1">
    <source>
        <dbReference type="SAM" id="Phobius"/>
    </source>
</evidence>
<feature type="transmembrane region" description="Helical" evidence="1">
    <location>
        <begin position="73"/>
        <end position="92"/>
    </location>
</feature>
<evidence type="ECO:0000313" key="3">
    <source>
        <dbReference type="EMBL" id="NFV79523.1"/>
    </source>
</evidence>
<feature type="transmembrane region" description="Helical" evidence="1">
    <location>
        <begin position="154"/>
        <end position="172"/>
    </location>
</feature>
<name>A0A7C9QSI5_9PROT</name>
<reference evidence="3 4" key="1">
    <citation type="submission" date="2020-02" db="EMBL/GenBank/DDBJ databases">
        <authorList>
            <person name="Dziuba M."/>
            <person name="Kuznetsov B."/>
            <person name="Mardanov A."/>
            <person name="Ravin N."/>
            <person name="Grouzdev D."/>
        </authorList>
    </citation>
    <scope>NUCLEOTIDE SEQUENCE [LARGE SCALE GENOMIC DNA]</scope>
    <source>
        <strain evidence="3 4">SpK</strain>
    </source>
</reference>
<evidence type="ECO:0000259" key="2">
    <source>
        <dbReference type="SMART" id="SM00014"/>
    </source>
</evidence>
<feature type="domain" description="Phosphatidic acid phosphatase type 2/haloperoxidase" evidence="2">
    <location>
        <begin position="73"/>
        <end position="196"/>
    </location>
</feature>
<comment type="caution">
    <text evidence="3">The sequence shown here is derived from an EMBL/GenBank/DDBJ whole genome shotgun (WGS) entry which is preliminary data.</text>
</comment>
<dbReference type="Gene3D" id="1.20.144.10">
    <property type="entry name" value="Phosphatidic acid phosphatase type 2/haloperoxidase"/>
    <property type="match status" value="1"/>
</dbReference>
<protein>
    <submittedName>
        <fullName evidence="3">Phosphatase PAP2 family protein</fullName>
    </submittedName>
</protein>
<feature type="transmembrane region" description="Helical" evidence="1">
    <location>
        <begin position="42"/>
        <end position="61"/>
    </location>
</feature>
<accession>A0A7C9QSI5</accession>
<proteinExistence type="predicted"/>
<feature type="transmembrane region" description="Helical" evidence="1">
    <location>
        <begin position="178"/>
        <end position="199"/>
    </location>
</feature>
<dbReference type="AlphaFoldDB" id="A0A7C9QSI5"/>
<organism evidence="3 4">
    <name type="scientific">Magnetospirillum aberrantis SpK</name>
    <dbReference type="NCBI Taxonomy" id="908842"/>
    <lineage>
        <taxon>Bacteria</taxon>
        <taxon>Pseudomonadati</taxon>
        <taxon>Pseudomonadota</taxon>
        <taxon>Alphaproteobacteria</taxon>
        <taxon>Rhodospirillales</taxon>
        <taxon>Rhodospirillaceae</taxon>
        <taxon>Magnetospirillum</taxon>
    </lineage>
</organism>
<evidence type="ECO:0000313" key="4">
    <source>
        <dbReference type="Proteomes" id="UP000480684"/>
    </source>
</evidence>
<dbReference type="InterPro" id="IPR036938">
    <property type="entry name" value="PAP2/HPO_sf"/>
</dbReference>
<dbReference type="CDD" id="cd03396">
    <property type="entry name" value="PAP2_like_6"/>
    <property type="match status" value="1"/>
</dbReference>
<keyword evidence="1" id="KW-1133">Transmembrane helix</keyword>
<keyword evidence="4" id="KW-1185">Reference proteome</keyword>
<dbReference type="Proteomes" id="UP000480684">
    <property type="component" value="Unassembled WGS sequence"/>
</dbReference>
<dbReference type="Pfam" id="PF01569">
    <property type="entry name" value="PAP2"/>
    <property type="match status" value="1"/>
</dbReference>
<dbReference type="EMBL" id="JAAIYP010000031">
    <property type="protein sequence ID" value="NFV79523.1"/>
    <property type="molecule type" value="Genomic_DNA"/>
</dbReference>
<dbReference type="SUPFAM" id="SSF48317">
    <property type="entry name" value="Acid phosphatase/Vanadium-dependent haloperoxidase"/>
    <property type="match status" value="1"/>
</dbReference>
<gene>
    <name evidence="3" type="ORF">G4223_05300</name>
</gene>
<feature type="transmembrane region" description="Helical" evidence="1">
    <location>
        <begin position="129"/>
        <end position="147"/>
    </location>
</feature>